<dbReference type="EMBL" id="JAPMOU010000058">
    <property type="protein sequence ID" value="MDE1465277.1"/>
    <property type="molecule type" value="Genomic_DNA"/>
</dbReference>
<accession>A0ABT5UFX4</accession>
<protein>
    <submittedName>
        <fullName evidence="1">Uncharacterized protein</fullName>
    </submittedName>
</protein>
<name>A0ABT5UFX4_9GAMM</name>
<dbReference type="RefSeq" id="WP_274691586.1">
    <property type="nucleotide sequence ID" value="NZ_JAPMOU010000058.1"/>
</dbReference>
<evidence type="ECO:0000313" key="1">
    <source>
        <dbReference type="EMBL" id="MDE1465277.1"/>
    </source>
</evidence>
<proteinExistence type="predicted"/>
<sequence>MLKQKQLIGRQQLAVTHLMIINGKGTHFYRVVRNKPSNDQG</sequence>
<dbReference type="Proteomes" id="UP001528823">
    <property type="component" value="Unassembled WGS sequence"/>
</dbReference>
<reference evidence="1 2" key="1">
    <citation type="submission" date="2022-11" db="EMBL/GenBank/DDBJ databases">
        <title>Spartinivicinus poritis sp. nov., isolated from scleractinian coral Porites lutea.</title>
        <authorList>
            <person name="Zhang G."/>
            <person name="Cai L."/>
            <person name="Wei Q."/>
        </authorList>
    </citation>
    <scope>NUCLEOTIDE SEQUENCE [LARGE SCALE GENOMIC DNA]</scope>
    <source>
        <strain evidence="1 2">A2-2</strain>
    </source>
</reference>
<comment type="caution">
    <text evidence="1">The sequence shown here is derived from an EMBL/GenBank/DDBJ whole genome shotgun (WGS) entry which is preliminary data.</text>
</comment>
<organism evidence="1 2">
    <name type="scientific">Spartinivicinus poritis</name>
    <dbReference type="NCBI Taxonomy" id="2994640"/>
    <lineage>
        <taxon>Bacteria</taxon>
        <taxon>Pseudomonadati</taxon>
        <taxon>Pseudomonadota</taxon>
        <taxon>Gammaproteobacteria</taxon>
        <taxon>Oceanospirillales</taxon>
        <taxon>Zooshikellaceae</taxon>
        <taxon>Spartinivicinus</taxon>
    </lineage>
</organism>
<gene>
    <name evidence="1" type="ORF">ORQ98_25255</name>
</gene>
<keyword evidence="2" id="KW-1185">Reference proteome</keyword>
<evidence type="ECO:0000313" key="2">
    <source>
        <dbReference type="Proteomes" id="UP001528823"/>
    </source>
</evidence>